<evidence type="ECO:0000256" key="5">
    <source>
        <dbReference type="ARBA" id="ARBA00022989"/>
    </source>
</evidence>
<dbReference type="PROSITE" id="PS50929">
    <property type="entry name" value="ABC_TM1F"/>
    <property type="match status" value="1"/>
</dbReference>
<evidence type="ECO:0000256" key="4">
    <source>
        <dbReference type="ARBA" id="ARBA00022840"/>
    </source>
</evidence>
<evidence type="ECO:0000313" key="11">
    <source>
        <dbReference type="Proteomes" id="UP000636960"/>
    </source>
</evidence>
<feature type="domain" description="ABC transporter" evidence="8">
    <location>
        <begin position="341"/>
        <end position="587"/>
    </location>
</feature>
<proteinExistence type="predicted"/>
<dbReference type="Pfam" id="PF00005">
    <property type="entry name" value="ABC_tran"/>
    <property type="match status" value="1"/>
</dbReference>
<comment type="caution">
    <text evidence="10">The sequence shown here is derived from an EMBL/GenBank/DDBJ whole genome shotgun (WGS) entry which is preliminary data.</text>
</comment>
<dbReference type="GO" id="GO:0005524">
    <property type="term" value="F:ATP binding"/>
    <property type="evidence" value="ECO:0007669"/>
    <property type="project" value="UniProtKB-KW"/>
</dbReference>
<evidence type="ECO:0000259" key="8">
    <source>
        <dbReference type="PROSITE" id="PS50893"/>
    </source>
</evidence>
<dbReference type="SUPFAM" id="SSF90123">
    <property type="entry name" value="ABC transporter transmembrane region"/>
    <property type="match status" value="1"/>
</dbReference>
<organism evidence="10 11">
    <name type="scientific">Paractinoplanes rishiriensis</name>
    <dbReference type="NCBI Taxonomy" id="1050105"/>
    <lineage>
        <taxon>Bacteria</taxon>
        <taxon>Bacillati</taxon>
        <taxon>Actinomycetota</taxon>
        <taxon>Actinomycetes</taxon>
        <taxon>Micromonosporales</taxon>
        <taxon>Micromonosporaceae</taxon>
        <taxon>Paractinoplanes</taxon>
    </lineage>
</organism>
<keyword evidence="5 7" id="KW-1133">Transmembrane helix</keyword>
<evidence type="ECO:0000256" key="3">
    <source>
        <dbReference type="ARBA" id="ARBA00022741"/>
    </source>
</evidence>
<sequence length="601" mass="64654">MAKLRLWFEVIVWCLRASPVRTVGVLVLLVADIAAVGVLGLCLREITDAVSGGDRRTVLVAAVGGALAFLVISAGTGARFGLMGNLGERVGLRVDEEVLRTATGLPSIEHVESPAYLDRLSLVLGRGSSLVYAALAPLASVSSIIGIGVSTALLSQVHPVFAPVVIFAAIPLLLSRRGERLIREASLASAQDARLERQLFDLLTQPEPGKEVRVSGRGGDLMQRRRNSWHAVHKVRTAGEMRAAGLAVAGWAVFMLAYVAGLGFVVWLVARGERTPGDLVLAVTLAAQLRGQVERTLAMAREALAGVAVIEPFLWLREHARRLRDDSGGRALDLDRLRSGIELESVWFRYPEAKHDALVDVSIHLPAGSTVAVVGEYGSGKSTLVKLLLGLHQPDRGSITVDGIDLRDVDLQSWRASTSAVFQDFGRYQLRLRESIGIGDLPAVSDHERVEHVARAAGADAASWSLPDGMDTQLGTLFSGTELSEGQWQKVALARGTMRRGPLLVVMDEPTAALDAPSEHAMFERYTAIARKSRELAGTVTVIVSHRLSTIDMADLILMMSNGRILEAGDHQTLMAAGGPYAEMFRLHQVAHSTTAAEPEH</sequence>
<dbReference type="EMBL" id="BOMV01000026">
    <property type="protein sequence ID" value="GIE95237.1"/>
    <property type="molecule type" value="Genomic_DNA"/>
</dbReference>
<dbReference type="GO" id="GO:0140359">
    <property type="term" value="F:ABC-type transporter activity"/>
    <property type="evidence" value="ECO:0007669"/>
    <property type="project" value="InterPro"/>
</dbReference>
<feature type="transmembrane region" description="Helical" evidence="7">
    <location>
        <begin position="156"/>
        <end position="174"/>
    </location>
</feature>
<dbReference type="SUPFAM" id="SSF52540">
    <property type="entry name" value="P-loop containing nucleoside triphosphate hydrolases"/>
    <property type="match status" value="1"/>
</dbReference>
<feature type="transmembrane region" description="Helical" evidence="7">
    <location>
        <begin position="25"/>
        <end position="46"/>
    </location>
</feature>
<dbReference type="InterPro" id="IPR003593">
    <property type="entry name" value="AAA+_ATPase"/>
</dbReference>
<feature type="transmembrane region" description="Helical" evidence="7">
    <location>
        <begin position="129"/>
        <end position="150"/>
    </location>
</feature>
<dbReference type="GO" id="GO:0005886">
    <property type="term" value="C:plasma membrane"/>
    <property type="evidence" value="ECO:0007669"/>
    <property type="project" value="UniProtKB-SubCell"/>
</dbReference>
<feature type="transmembrane region" description="Helical" evidence="7">
    <location>
        <begin position="243"/>
        <end position="270"/>
    </location>
</feature>
<dbReference type="AlphaFoldDB" id="A0A919JXD5"/>
<evidence type="ECO:0000256" key="7">
    <source>
        <dbReference type="SAM" id="Phobius"/>
    </source>
</evidence>
<feature type="domain" description="ABC transmembrane type-1" evidence="9">
    <location>
        <begin position="23"/>
        <end position="305"/>
    </location>
</feature>
<evidence type="ECO:0000256" key="6">
    <source>
        <dbReference type="ARBA" id="ARBA00023136"/>
    </source>
</evidence>
<comment type="subcellular location">
    <subcellularLocation>
        <location evidence="1">Cell membrane</location>
        <topology evidence="1">Multi-pass membrane protein</topology>
    </subcellularLocation>
</comment>
<dbReference type="PROSITE" id="PS50893">
    <property type="entry name" value="ABC_TRANSPORTER_2"/>
    <property type="match status" value="1"/>
</dbReference>
<reference evidence="10" key="1">
    <citation type="submission" date="2021-01" db="EMBL/GenBank/DDBJ databases">
        <title>Whole genome shotgun sequence of Actinoplanes rishiriensis NBRC 108556.</title>
        <authorList>
            <person name="Komaki H."/>
            <person name="Tamura T."/>
        </authorList>
    </citation>
    <scope>NUCLEOTIDE SEQUENCE</scope>
    <source>
        <strain evidence="10">NBRC 108556</strain>
    </source>
</reference>
<feature type="transmembrane region" description="Helical" evidence="7">
    <location>
        <begin position="58"/>
        <end position="82"/>
    </location>
</feature>
<dbReference type="Proteomes" id="UP000636960">
    <property type="component" value="Unassembled WGS sequence"/>
</dbReference>
<dbReference type="SMART" id="SM00382">
    <property type="entry name" value="AAA"/>
    <property type="match status" value="1"/>
</dbReference>
<evidence type="ECO:0000256" key="1">
    <source>
        <dbReference type="ARBA" id="ARBA00004651"/>
    </source>
</evidence>
<dbReference type="InterPro" id="IPR027417">
    <property type="entry name" value="P-loop_NTPase"/>
</dbReference>
<dbReference type="InterPro" id="IPR011527">
    <property type="entry name" value="ABC1_TM_dom"/>
</dbReference>
<dbReference type="Gene3D" id="1.20.1560.10">
    <property type="entry name" value="ABC transporter type 1, transmembrane domain"/>
    <property type="match status" value="1"/>
</dbReference>
<keyword evidence="3" id="KW-0547">Nucleotide-binding</keyword>
<keyword evidence="11" id="KW-1185">Reference proteome</keyword>
<keyword evidence="2 7" id="KW-0812">Transmembrane</keyword>
<keyword evidence="6 7" id="KW-0472">Membrane</keyword>
<evidence type="ECO:0000259" key="9">
    <source>
        <dbReference type="PROSITE" id="PS50929"/>
    </source>
</evidence>
<dbReference type="InterPro" id="IPR036640">
    <property type="entry name" value="ABC1_TM_sf"/>
</dbReference>
<protein>
    <submittedName>
        <fullName evidence="10">ABC transporter permease</fullName>
    </submittedName>
</protein>
<dbReference type="InterPro" id="IPR039421">
    <property type="entry name" value="Type_1_exporter"/>
</dbReference>
<keyword evidence="4" id="KW-0067">ATP-binding</keyword>
<gene>
    <name evidence="10" type="ORF">Ari01nite_27020</name>
</gene>
<dbReference type="GO" id="GO:0016887">
    <property type="term" value="F:ATP hydrolysis activity"/>
    <property type="evidence" value="ECO:0007669"/>
    <property type="project" value="InterPro"/>
</dbReference>
<accession>A0A919JXD5</accession>
<name>A0A919JXD5_9ACTN</name>
<dbReference type="PANTHER" id="PTHR24221:SF646">
    <property type="entry name" value="HAEMOLYSIN SECRETION ATP-BINDING PROTEIN"/>
    <property type="match status" value="1"/>
</dbReference>
<dbReference type="Gene3D" id="3.40.50.300">
    <property type="entry name" value="P-loop containing nucleotide triphosphate hydrolases"/>
    <property type="match status" value="1"/>
</dbReference>
<evidence type="ECO:0000313" key="10">
    <source>
        <dbReference type="EMBL" id="GIE95237.1"/>
    </source>
</evidence>
<evidence type="ECO:0000256" key="2">
    <source>
        <dbReference type="ARBA" id="ARBA00022692"/>
    </source>
</evidence>
<dbReference type="GO" id="GO:0034040">
    <property type="term" value="F:ATPase-coupled lipid transmembrane transporter activity"/>
    <property type="evidence" value="ECO:0007669"/>
    <property type="project" value="TreeGrafter"/>
</dbReference>
<dbReference type="InterPro" id="IPR003439">
    <property type="entry name" value="ABC_transporter-like_ATP-bd"/>
</dbReference>
<dbReference type="PANTHER" id="PTHR24221">
    <property type="entry name" value="ATP-BINDING CASSETTE SUB-FAMILY B"/>
    <property type="match status" value="1"/>
</dbReference>